<keyword evidence="3" id="KW-1185">Reference proteome</keyword>
<protein>
    <recommendedName>
        <fullName evidence="1">PilZ domain-containing protein</fullName>
    </recommendedName>
</protein>
<sequence>MQDTRCHKVILPALCWSRQHHDFYAVTDAVSPDGIRFRSATVPAIDDPLTCSIRHIGVLETRVVRREANAFVVRPTTNRQRGRAVAEFLVDTARLQGPALEGYRTAPRIVPRRTDILVTLEDGSHLPSRLLNLSASGAAIHVERPLALGTRIRIGRTGGSVVRTFPQGAGIAFLVPFDPAEVSVDLVL</sequence>
<dbReference type="Proteomes" id="UP001055057">
    <property type="component" value="Unassembled WGS sequence"/>
</dbReference>
<accession>A0ABQ4U607</accession>
<proteinExistence type="predicted"/>
<reference evidence="2" key="2">
    <citation type="submission" date="2021-08" db="EMBL/GenBank/DDBJ databases">
        <authorList>
            <person name="Tani A."/>
            <person name="Ola A."/>
            <person name="Ogura Y."/>
            <person name="Katsura K."/>
            <person name="Hayashi T."/>
        </authorList>
    </citation>
    <scope>NUCLEOTIDE SEQUENCE</scope>
    <source>
        <strain evidence="2">DSM 23632</strain>
    </source>
</reference>
<dbReference type="InterPro" id="IPR009875">
    <property type="entry name" value="PilZ_domain"/>
</dbReference>
<dbReference type="Pfam" id="PF07238">
    <property type="entry name" value="PilZ"/>
    <property type="match status" value="1"/>
</dbReference>
<gene>
    <name evidence="2" type="ORF">MPOCJGCO_4861</name>
</gene>
<comment type="caution">
    <text evidence="2">The sequence shown here is derived from an EMBL/GenBank/DDBJ whole genome shotgun (WGS) entry which is preliminary data.</text>
</comment>
<evidence type="ECO:0000313" key="2">
    <source>
        <dbReference type="EMBL" id="GJE62726.1"/>
    </source>
</evidence>
<evidence type="ECO:0000313" key="3">
    <source>
        <dbReference type="Proteomes" id="UP001055057"/>
    </source>
</evidence>
<dbReference type="RefSeq" id="WP_238185363.1">
    <property type="nucleotide sequence ID" value="NZ_BPRB01000389.1"/>
</dbReference>
<evidence type="ECO:0000259" key="1">
    <source>
        <dbReference type="Pfam" id="PF07238"/>
    </source>
</evidence>
<organism evidence="2 3">
    <name type="scientific">Methylobacterium trifolii</name>
    <dbReference type="NCBI Taxonomy" id="1003092"/>
    <lineage>
        <taxon>Bacteria</taxon>
        <taxon>Pseudomonadati</taxon>
        <taxon>Pseudomonadota</taxon>
        <taxon>Alphaproteobacteria</taxon>
        <taxon>Hyphomicrobiales</taxon>
        <taxon>Methylobacteriaceae</taxon>
        <taxon>Methylobacterium</taxon>
    </lineage>
</organism>
<dbReference type="EMBL" id="BPRB01000389">
    <property type="protein sequence ID" value="GJE62726.1"/>
    <property type="molecule type" value="Genomic_DNA"/>
</dbReference>
<feature type="domain" description="PilZ" evidence="1">
    <location>
        <begin position="104"/>
        <end position="178"/>
    </location>
</feature>
<name>A0ABQ4U607_9HYPH</name>
<reference evidence="2" key="1">
    <citation type="journal article" date="2021" name="Front. Microbiol.">
        <title>Comprehensive Comparative Genomics and Phenotyping of Methylobacterium Species.</title>
        <authorList>
            <person name="Alessa O."/>
            <person name="Ogura Y."/>
            <person name="Fujitani Y."/>
            <person name="Takami H."/>
            <person name="Hayashi T."/>
            <person name="Sahin N."/>
            <person name="Tani A."/>
        </authorList>
    </citation>
    <scope>NUCLEOTIDE SEQUENCE</scope>
    <source>
        <strain evidence="2">DSM 23632</strain>
    </source>
</reference>